<dbReference type="Pfam" id="PF00419">
    <property type="entry name" value="Fimbrial"/>
    <property type="match status" value="1"/>
</dbReference>
<dbReference type="Proteomes" id="UP001158416">
    <property type="component" value="Unassembled WGS sequence"/>
</dbReference>
<evidence type="ECO:0000259" key="6">
    <source>
        <dbReference type="Pfam" id="PF00419"/>
    </source>
</evidence>
<dbReference type="RefSeq" id="WP_280029750.1">
    <property type="nucleotide sequence ID" value="NZ_JAOCAP010000008.1"/>
</dbReference>
<comment type="subcellular location">
    <subcellularLocation>
        <location evidence="1">Fimbrium</location>
    </subcellularLocation>
</comment>
<proteinExistence type="inferred from homology"/>
<comment type="similarity">
    <text evidence="2">Belongs to the fimbrial protein family.</text>
</comment>
<dbReference type="PANTHER" id="PTHR33420:SF12">
    <property type="entry name" value="FIMBRIN-LIKE PROTEIN FIMI-RELATED"/>
    <property type="match status" value="1"/>
</dbReference>
<evidence type="ECO:0000256" key="5">
    <source>
        <dbReference type="SAM" id="SignalP"/>
    </source>
</evidence>
<evidence type="ECO:0000256" key="1">
    <source>
        <dbReference type="ARBA" id="ARBA00004561"/>
    </source>
</evidence>
<gene>
    <name evidence="7" type="ORF">N5C39_16695</name>
</gene>
<dbReference type="InterPro" id="IPR050263">
    <property type="entry name" value="Bact_Fimbrial_Adh_Pro"/>
</dbReference>
<sequence length="178" mass="19032">MMKYATQYVLLALGLIACTSGHALASEDGQVTFMGQVVNAACTVNTDSQDLVVHMGQVRSSQFISTGDWAMPTPFQIKLEECDASVSQRAGVLFYGETALKDPQIFHAGKGAGAAKGIGIGIFDATGHLLIPGTTPLWKAPLRGGENVLRFIAKYRSTSPHVQAGNADAQIWFNVIYQ</sequence>
<feature type="domain" description="Fimbrial-type adhesion" evidence="6">
    <location>
        <begin position="32"/>
        <end position="178"/>
    </location>
</feature>
<evidence type="ECO:0000313" key="8">
    <source>
        <dbReference type="Proteomes" id="UP001158416"/>
    </source>
</evidence>
<keyword evidence="4" id="KW-0281">Fimbrium</keyword>
<comment type="caution">
    <text evidence="7">The sequence shown here is derived from an EMBL/GenBank/DDBJ whole genome shotgun (WGS) entry which is preliminary data.</text>
</comment>
<dbReference type="Gene3D" id="2.60.40.1090">
    <property type="entry name" value="Fimbrial-type adhesion domain"/>
    <property type="match status" value="1"/>
</dbReference>
<feature type="signal peptide" evidence="5">
    <location>
        <begin position="1"/>
        <end position="25"/>
    </location>
</feature>
<dbReference type="InterPro" id="IPR036937">
    <property type="entry name" value="Adhesion_dom_fimbrial_sf"/>
</dbReference>
<dbReference type="SUPFAM" id="SSF49401">
    <property type="entry name" value="Bacterial adhesins"/>
    <property type="match status" value="1"/>
</dbReference>
<dbReference type="GO" id="GO:0043709">
    <property type="term" value="P:cell adhesion involved in single-species biofilm formation"/>
    <property type="evidence" value="ECO:0007669"/>
    <property type="project" value="TreeGrafter"/>
</dbReference>
<name>A0AA42PUB3_9ENTR</name>
<accession>A0AA42PUB3</accession>
<dbReference type="PROSITE" id="PS51257">
    <property type="entry name" value="PROKAR_LIPOPROTEIN"/>
    <property type="match status" value="1"/>
</dbReference>
<dbReference type="InterPro" id="IPR000259">
    <property type="entry name" value="Adhesion_dom_fimbrial"/>
</dbReference>
<feature type="chain" id="PRO_5041303268" evidence="5">
    <location>
        <begin position="26"/>
        <end position="178"/>
    </location>
</feature>
<dbReference type="PANTHER" id="PTHR33420">
    <property type="entry name" value="FIMBRIAL SUBUNIT ELFA-RELATED"/>
    <property type="match status" value="1"/>
</dbReference>
<dbReference type="GO" id="GO:0009289">
    <property type="term" value="C:pilus"/>
    <property type="evidence" value="ECO:0007669"/>
    <property type="project" value="UniProtKB-SubCell"/>
</dbReference>
<dbReference type="AlphaFoldDB" id="A0AA42PUB3"/>
<evidence type="ECO:0000256" key="3">
    <source>
        <dbReference type="ARBA" id="ARBA00022729"/>
    </source>
</evidence>
<evidence type="ECO:0000313" key="7">
    <source>
        <dbReference type="EMBL" id="MDH1320008.1"/>
    </source>
</evidence>
<dbReference type="InterPro" id="IPR008966">
    <property type="entry name" value="Adhesion_dom_sf"/>
</dbReference>
<reference evidence="7" key="1">
    <citation type="submission" date="2022-09" db="EMBL/GenBank/DDBJ databases">
        <title>Intensive care unit water sources are persistently colonized with multi-drug resistant bacteria and are the site of extensive horizontal gene transfer of antibiotic resistance genes.</title>
        <authorList>
            <person name="Diorio-Toth L."/>
        </authorList>
    </citation>
    <scope>NUCLEOTIDE SEQUENCE</scope>
    <source>
        <strain evidence="7">GD03936</strain>
    </source>
</reference>
<protein>
    <submittedName>
        <fullName evidence="7">Fimbrial protein</fullName>
    </submittedName>
</protein>
<keyword evidence="3 5" id="KW-0732">Signal</keyword>
<evidence type="ECO:0000256" key="4">
    <source>
        <dbReference type="ARBA" id="ARBA00023263"/>
    </source>
</evidence>
<organism evidence="7 8">
    <name type="scientific">Enterobacter bugandensis</name>
    <dbReference type="NCBI Taxonomy" id="881260"/>
    <lineage>
        <taxon>Bacteria</taxon>
        <taxon>Pseudomonadati</taxon>
        <taxon>Pseudomonadota</taxon>
        <taxon>Gammaproteobacteria</taxon>
        <taxon>Enterobacterales</taxon>
        <taxon>Enterobacteriaceae</taxon>
        <taxon>Enterobacter</taxon>
    </lineage>
</organism>
<evidence type="ECO:0000256" key="2">
    <source>
        <dbReference type="ARBA" id="ARBA00006671"/>
    </source>
</evidence>
<dbReference type="EMBL" id="JAOCAP010000008">
    <property type="protein sequence ID" value="MDH1320008.1"/>
    <property type="molecule type" value="Genomic_DNA"/>
</dbReference>